<dbReference type="AlphaFoldDB" id="H1HD86"/>
<dbReference type="Proteomes" id="UP000004565">
    <property type="component" value="Unassembled WGS sequence"/>
</dbReference>
<dbReference type="Gene3D" id="3.40.50.12110">
    <property type="match status" value="1"/>
</dbReference>
<organism evidence="1 2">
    <name type="scientific">Fusobacterium animalis F0419</name>
    <dbReference type="NCBI Taxonomy" id="999414"/>
    <lineage>
        <taxon>Bacteria</taxon>
        <taxon>Fusobacteriati</taxon>
        <taxon>Fusobacteriota</taxon>
        <taxon>Fusobacteriia</taxon>
        <taxon>Fusobacteriales</taxon>
        <taxon>Fusobacteriaceae</taxon>
        <taxon>Fusobacterium</taxon>
    </lineage>
</organism>
<dbReference type="GO" id="GO:1904047">
    <property type="term" value="F:S-adenosyl-L-methionine binding"/>
    <property type="evidence" value="ECO:0007669"/>
    <property type="project" value="TreeGrafter"/>
</dbReference>
<gene>
    <name evidence="1" type="ORF">HMPREF9942_00437</name>
</gene>
<dbReference type="GO" id="GO:0051539">
    <property type="term" value="F:4 iron, 4 sulfur cluster binding"/>
    <property type="evidence" value="ECO:0007669"/>
    <property type="project" value="TreeGrafter"/>
</dbReference>
<comment type="caution">
    <text evidence="1">The sequence shown here is derived from an EMBL/GenBank/DDBJ whole genome shotgun (WGS) entry which is preliminary data.</text>
</comment>
<dbReference type="EMBL" id="AGEH01000007">
    <property type="protein sequence ID" value="EHO78934.1"/>
    <property type="molecule type" value="Genomic_DNA"/>
</dbReference>
<dbReference type="InterPro" id="IPR049539">
    <property type="entry name" value="SPL"/>
</dbReference>
<evidence type="ECO:0008006" key="3">
    <source>
        <dbReference type="Google" id="ProtNLM"/>
    </source>
</evidence>
<name>H1HD86_9FUSO</name>
<dbReference type="PANTHER" id="PTHR37822">
    <property type="entry name" value="SPORE PHOTOPRODUCT LYASE-RELATED"/>
    <property type="match status" value="1"/>
</dbReference>
<evidence type="ECO:0000313" key="2">
    <source>
        <dbReference type="Proteomes" id="UP000004565"/>
    </source>
</evidence>
<dbReference type="Pfam" id="PF20903">
    <property type="entry name" value="SPL"/>
    <property type="match status" value="1"/>
</dbReference>
<proteinExistence type="predicted"/>
<evidence type="ECO:0000313" key="1">
    <source>
        <dbReference type="EMBL" id="EHO78934.1"/>
    </source>
</evidence>
<dbReference type="GO" id="GO:0042601">
    <property type="term" value="C:endospore-forming forespore"/>
    <property type="evidence" value="ECO:0007669"/>
    <property type="project" value="TreeGrafter"/>
</dbReference>
<reference evidence="1 2" key="1">
    <citation type="submission" date="2011-12" db="EMBL/GenBank/DDBJ databases">
        <title>The Genome Sequence of Fusobacterium nucleatum subsp. animalis OT 420.</title>
        <authorList>
            <consortium name="The Broad Institute Genome Sequencing Platform"/>
            <person name="Earl A."/>
            <person name="Ward D."/>
            <person name="Feldgarden M."/>
            <person name="Gevers D."/>
            <person name="Izard J."/>
            <person name="Blanton J.M."/>
            <person name="Mathney J."/>
            <person name="Tanner A.C."/>
            <person name="Dewhirst F.E."/>
            <person name="Young S.K."/>
            <person name="Zeng Q."/>
            <person name="Gargeya S."/>
            <person name="Fitzgerald M."/>
            <person name="Haas B."/>
            <person name="Abouelleil A."/>
            <person name="Alvarado L."/>
            <person name="Arachchi H.M."/>
            <person name="Berlin A."/>
            <person name="Chapman S.B."/>
            <person name="Gearin G."/>
            <person name="Goldberg J."/>
            <person name="Griggs A."/>
            <person name="Gujja S."/>
            <person name="Hansen M."/>
            <person name="Heiman D."/>
            <person name="Howarth C."/>
            <person name="Larimer J."/>
            <person name="Lui A."/>
            <person name="MacDonald P.J.P."/>
            <person name="McCowen C."/>
            <person name="Montmayeur A."/>
            <person name="Murphy C."/>
            <person name="Neiman D."/>
            <person name="Pearson M."/>
            <person name="Priest M."/>
            <person name="Roberts A."/>
            <person name="Saif S."/>
            <person name="Shea T."/>
            <person name="Sisk P."/>
            <person name="Stolte C."/>
            <person name="Sykes S."/>
            <person name="Wortman J."/>
            <person name="Nusbaum C."/>
            <person name="Birren B."/>
        </authorList>
    </citation>
    <scope>NUCLEOTIDE SEQUENCE [LARGE SCALE GENOMIC DNA]</scope>
    <source>
        <strain evidence="2">F0419</strain>
    </source>
</reference>
<dbReference type="PATRIC" id="fig|999414.3.peg.435"/>
<dbReference type="Gene3D" id="3.80.30.30">
    <property type="match status" value="1"/>
</dbReference>
<dbReference type="HOGENOM" id="CLU_030330_0_0_0"/>
<accession>H1HD86</accession>
<dbReference type="GO" id="GO:0003913">
    <property type="term" value="F:DNA photolyase activity"/>
    <property type="evidence" value="ECO:0007669"/>
    <property type="project" value="TreeGrafter"/>
</dbReference>
<sequence>MEILSKFKDVKIIEIDNYKEVFSSNNQDFHLQKLGQKLILASNKSNMIYKGAVVCENFENDNFYYTSSIINCVYDCEYCYLQGVYSSGNIVIFVDIKKVFEEVEELYNKLKTLYLCVSYDTDLLAIESICGFSEKWYYFIEDKKDLKIELRTKSGNIDKFLNLKPLDNFIIAFTLSPENLALKNEKYTASFKNRVKAIKELQEKGWKVRICIDPLIYSDNFEKNYSQMIEYLFNEIDKEKVTDVSIGVFRISKEYLKKMRNQNQNSEILYYPFEYIDGVYTYSDKTKSYMINFIKEQFLKYIDERKIYI</sequence>
<protein>
    <recommendedName>
        <fullName evidence="3">Spore photoproduct lyase</fullName>
    </recommendedName>
</protein>
<dbReference type="PANTHER" id="PTHR37822:SF2">
    <property type="entry name" value="SPORE PHOTOPRODUCT LYASE"/>
    <property type="match status" value="1"/>
</dbReference>